<dbReference type="Gene3D" id="3.90.640.10">
    <property type="entry name" value="Actin, Chain A, domain 4"/>
    <property type="match status" value="1"/>
</dbReference>
<dbReference type="InterPro" id="IPR043129">
    <property type="entry name" value="ATPase_NBD"/>
</dbReference>
<protein>
    <submittedName>
        <fullName evidence="1">Uncharacterized protein</fullName>
    </submittedName>
</protein>
<proteinExistence type="predicted"/>
<reference evidence="1" key="1">
    <citation type="submission" date="2023-03" db="EMBL/GenBank/DDBJ databases">
        <title>Massive genome expansion in bonnet fungi (Mycena s.s.) driven by repeated elements and novel gene families across ecological guilds.</title>
        <authorList>
            <consortium name="Lawrence Berkeley National Laboratory"/>
            <person name="Harder C.B."/>
            <person name="Miyauchi S."/>
            <person name="Viragh M."/>
            <person name="Kuo A."/>
            <person name="Thoen E."/>
            <person name="Andreopoulos B."/>
            <person name="Lu D."/>
            <person name="Skrede I."/>
            <person name="Drula E."/>
            <person name="Henrissat B."/>
            <person name="Morin E."/>
            <person name="Kohler A."/>
            <person name="Barry K."/>
            <person name="LaButti K."/>
            <person name="Morin E."/>
            <person name="Salamov A."/>
            <person name="Lipzen A."/>
            <person name="Mereny Z."/>
            <person name="Hegedus B."/>
            <person name="Baldrian P."/>
            <person name="Stursova M."/>
            <person name="Weitz H."/>
            <person name="Taylor A."/>
            <person name="Grigoriev I.V."/>
            <person name="Nagy L.G."/>
            <person name="Martin F."/>
            <person name="Kauserud H."/>
        </authorList>
    </citation>
    <scope>NUCLEOTIDE SEQUENCE</scope>
    <source>
        <strain evidence="1">CBHHK188m</strain>
    </source>
</reference>
<evidence type="ECO:0000313" key="2">
    <source>
        <dbReference type="Proteomes" id="UP001215280"/>
    </source>
</evidence>
<comment type="caution">
    <text evidence="1">The sequence shown here is derived from an EMBL/GenBank/DDBJ whole genome shotgun (WGS) entry which is preliminary data.</text>
</comment>
<dbReference type="EMBL" id="JARJLG010000229">
    <property type="protein sequence ID" value="KAJ7725307.1"/>
    <property type="molecule type" value="Genomic_DNA"/>
</dbReference>
<sequence>MAEVTISLRGRMRFNKLRVTPNATNVASTFNEQFQPEIIAEHNDPYQLEGIKDGQADPQDSGYAVQWPIRGTNFNTRDYGSSGQTILADVETVMQHTLRDRLGVYPSDYKFALVTMGFKQLCAKQESLTATYGAGLSNAHMSVTCIEEGLIIPETRLNLNMRGDAITEFVYVLLNRIHFAYRDINLARSYDWSVIEDLKPRVCALSEVILLS</sequence>
<name>A0AAD7MNT8_9AGAR</name>
<organism evidence="1 2">
    <name type="scientific">Mycena maculata</name>
    <dbReference type="NCBI Taxonomy" id="230809"/>
    <lineage>
        <taxon>Eukaryota</taxon>
        <taxon>Fungi</taxon>
        <taxon>Dikarya</taxon>
        <taxon>Basidiomycota</taxon>
        <taxon>Agaricomycotina</taxon>
        <taxon>Agaricomycetes</taxon>
        <taxon>Agaricomycetidae</taxon>
        <taxon>Agaricales</taxon>
        <taxon>Marasmiineae</taxon>
        <taxon>Mycenaceae</taxon>
        <taxon>Mycena</taxon>
    </lineage>
</organism>
<dbReference type="SUPFAM" id="SSF53067">
    <property type="entry name" value="Actin-like ATPase domain"/>
    <property type="match status" value="1"/>
</dbReference>
<gene>
    <name evidence="1" type="ORF">DFH07DRAFT_1002805</name>
</gene>
<evidence type="ECO:0000313" key="1">
    <source>
        <dbReference type="EMBL" id="KAJ7725307.1"/>
    </source>
</evidence>
<keyword evidence="2" id="KW-1185">Reference proteome</keyword>
<dbReference type="Gene3D" id="3.30.420.580">
    <property type="match status" value="1"/>
</dbReference>
<dbReference type="Proteomes" id="UP001215280">
    <property type="component" value="Unassembled WGS sequence"/>
</dbReference>
<dbReference type="AlphaFoldDB" id="A0AAD7MNT8"/>
<accession>A0AAD7MNT8</accession>